<dbReference type="Gene3D" id="3.10.10.10">
    <property type="entry name" value="HIV Type 1 Reverse Transcriptase, subunit A, domain 1"/>
    <property type="match status" value="1"/>
</dbReference>
<accession>A0A0K0FFH0</accession>
<protein>
    <submittedName>
        <fullName evidence="2">Uncharacterized protein</fullName>
    </submittedName>
</protein>
<name>A0A0K0FFH0_STRVS</name>
<evidence type="ECO:0000313" key="1">
    <source>
        <dbReference type="Proteomes" id="UP000035680"/>
    </source>
</evidence>
<dbReference type="InterPro" id="IPR043502">
    <property type="entry name" value="DNA/RNA_pol_sf"/>
</dbReference>
<proteinExistence type="predicted"/>
<dbReference type="WBParaSite" id="SVE_0761300.1">
    <property type="protein sequence ID" value="SVE_0761300.1"/>
    <property type="gene ID" value="SVE_0761300"/>
</dbReference>
<dbReference type="Proteomes" id="UP000035680">
    <property type="component" value="Unassembled WGS sequence"/>
</dbReference>
<dbReference type="SUPFAM" id="SSF56672">
    <property type="entry name" value="DNA/RNA polymerases"/>
    <property type="match status" value="1"/>
</dbReference>
<dbReference type="InterPro" id="IPR043128">
    <property type="entry name" value="Rev_trsase/Diguanyl_cyclase"/>
</dbReference>
<sequence>MLSVYSFPMNTYGQIWSHRDGFEIQQDAKYICNIVPIEKKNGDSRITFELRKLNDIMIPFHNSSPKLCHYLIHYSGYNFISKQNLFSTYSQTMYHPNDQNIFGGHFNNNIFSIPR</sequence>
<organism evidence="1 2">
    <name type="scientific">Strongyloides venezuelensis</name>
    <name type="common">Threadworm</name>
    <dbReference type="NCBI Taxonomy" id="75913"/>
    <lineage>
        <taxon>Eukaryota</taxon>
        <taxon>Metazoa</taxon>
        <taxon>Ecdysozoa</taxon>
        <taxon>Nematoda</taxon>
        <taxon>Chromadorea</taxon>
        <taxon>Rhabditida</taxon>
        <taxon>Tylenchina</taxon>
        <taxon>Panagrolaimomorpha</taxon>
        <taxon>Strongyloidoidea</taxon>
        <taxon>Strongyloididae</taxon>
        <taxon>Strongyloides</taxon>
    </lineage>
</organism>
<dbReference type="Gene3D" id="3.30.70.270">
    <property type="match status" value="1"/>
</dbReference>
<reference evidence="2" key="2">
    <citation type="submission" date="2015-08" db="UniProtKB">
        <authorList>
            <consortium name="WormBaseParasite"/>
        </authorList>
    </citation>
    <scope>IDENTIFICATION</scope>
</reference>
<evidence type="ECO:0000313" key="2">
    <source>
        <dbReference type="WBParaSite" id="SVE_0761300.1"/>
    </source>
</evidence>
<keyword evidence="1" id="KW-1185">Reference proteome</keyword>
<reference evidence="1" key="1">
    <citation type="submission" date="2014-07" db="EMBL/GenBank/DDBJ databases">
        <authorList>
            <person name="Martin A.A"/>
            <person name="De Silva N."/>
        </authorList>
    </citation>
    <scope>NUCLEOTIDE SEQUENCE</scope>
</reference>
<dbReference type="AlphaFoldDB" id="A0A0K0FFH0"/>